<dbReference type="EMBL" id="CP014223">
    <property type="protein sequence ID" value="AMJ40947.1"/>
    <property type="molecule type" value="Genomic_DNA"/>
</dbReference>
<dbReference type="InterPro" id="IPR003959">
    <property type="entry name" value="ATPase_AAA_core"/>
</dbReference>
<dbReference type="PRINTS" id="PR00300">
    <property type="entry name" value="CLPPROTEASEA"/>
</dbReference>
<reference evidence="12" key="4">
    <citation type="submission" date="2016-11" db="EMBL/GenBank/DDBJ databases">
        <authorList>
            <person name="Jaros S."/>
            <person name="Januszkiewicz K."/>
            <person name="Wedrychowicz H."/>
        </authorList>
    </citation>
    <scope>NUCLEOTIDE SEQUENCE [LARGE SCALE GENOMIC DNA]</scope>
    <source>
        <strain evidence="12">DSM 1682</strain>
    </source>
</reference>
<keyword evidence="11" id="KW-1185">Reference proteome</keyword>
<evidence type="ECO:0000259" key="8">
    <source>
        <dbReference type="PROSITE" id="PS51903"/>
    </source>
</evidence>
<evidence type="ECO:0000313" key="12">
    <source>
        <dbReference type="Proteomes" id="UP000184204"/>
    </source>
</evidence>
<dbReference type="PROSITE" id="PS51903">
    <property type="entry name" value="CLP_R"/>
    <property type="match status" value="1"/>
</dbReference>
<keyword evidence="3 6" id="KW-0067">ATP-binding</keyword>
<dbReference type="PROSITE" id="PS00871">
    <property type="entry name" value="CLPAB_2"/>
    <property type="match status" value="1"/>
</dbReference>
<reference evidence="11" key="2">
    <citation type="submission" date="2016-01" db="EMBL/GenBank/DDBJ databases">
        <authorList>
            <person name="Poehlein A."/>
            <person name="Schlien K."/>
            <person name="Gottschalk G."/>
            <person name="Buckel W."/>
            <person name="Daniel R."/>
        </authorList>
    </citation>
    <scope>NUCLEOTIDE SEQUENCE [LARGE SCALE GENOMIC DNA]</scope>
    <source>
        <strain evidence="11">X2</strain>
    </source>
</reference>
<dbReference type="Pfam" id="PF17871">
    <property type="entry name" value="AAA_lid_9"/>
    <property type="match status" value="1"/>
</dbReference>
<dbReference type="InterPro" id="IPR004176">
    <property type="entry name" value="Clp_R_N"/>
</dbReference>
<dbReference type="Pfam" id="PF10431">
    <property type="entry name" value="ClpB_D2-small"/>
    <property type="match status" value="1"/>
</dbReference>
<dbReference type="InterPro" id="IPR027417">
    <property type="entry name" value="P-loop_NTPase"/>
</dbReference>
<dbReference type="GO" id="GO:0006508">
    <property type="term" value="P:proteolysis"/>
    <property type="evidence" value="ECO:0007669"/>
    <property type="project" value="UniProtKB-KW"/>
</dbReference>
<dbReference type="RefSeq" id="WP_066049368.1">
    <property type="nucleotide sequence ID" value="NZ_CP014223.1"/>
</dbReference>
<dbReference type="InterPro" id="IPR050130">
    <property type="entry name" value="ClpA_ClpB"/>
</dbReference>
<evidence type="ECO:0000313" key="9">
    <source>
        <dbReference type="EMBL" id="AMJ40947.1"/>
    </source>
</evidence>
<evidence type="ECO:0000313" key="10">
    <source>
        <dbReference type="EMBL" id="SHE59502.1"/>
    </source>
</evidence>
<proteinExistence type="inferred from homology"/>
<evidence type="ECO:0000256" key="1">
    <source>
        <dbReference type="ARBA" id="ARBA00022737"/>
    </source>
</evidence>
<dbReference type="Pfam" id="PF07724">
    <property type="entry name" value="AAA_2"/>
    <property type="match status" value="1"/>
</dbReference>
<dbReference type="Gene3D" id="3.40.50.300">
    <property type="entry name" value="P-loop containing nucleotide triphosphate hydrolases"/>
    <property type="match status" value="2"/>
</dbReference>
<dbReference type="Gene3D" id="1.10.1780.10">
    <property type="entry name" value="Clp, N-terminal domain"/>
    <property type="match status" value="1"/>
</dbReference>
<dbReference type="InterPro" id="IPR003593">
    <property type="entry name" value="AAA+_ATPase"/>
</dbReference>
<evidence type="ECO:0000256" key="3">
    <source>
        <dbReference type="ARBA" id="ARBA00022840"/>
    </source>
</evidence>
<dbReference type="InterPro" id="IPR001943">
    <property type="entry name" value="UVR_dom"/>
</dbReference>
<name>A0A0X1U7N0_ANAPI</name>
<reference evidence="9 11" key="1">
    <citation type="journal article" date="2016" name="Genome Announc.">
        <title>Complete Genome Sequence of the Amino Acid-Fermenting Clostridium propionicum X2 (DSM 1682).</title>
        <authorList>
            <person name="Poehlein A."/>
            <person name="Schlien K."/>
            <person name="Chowdhury N.P."/>
            <person name="Gottschalk G."/>
            <person name="Buckel W."/>
            <person name="Daniel R."/>
        </authorList>
    </citation>
    <scope>NUCLEOTIDE SEQUENCE [LARGE SCALE GENOMIC DNA]</scope>
    <source>
        <strain evidence="9 11">X2</strain>
    </source>
</reference>
<evidence type="ECO:0000256" key="4">
    <source>
        <dbReference type="ARBA" id="ARBA00023186"/>
    </source>
</evidence>
<dbReference type="InterPro" id="IPR018368">
    <property type="entry name" value="ClpA/B_CS1"/>
</dbReference>
<dbReference type="GO" id="GO:0005737">
    <property type="term" value="C:cytoplasm"/>
    <property type="evidence" value="ECO:0007669"/>
    <property type="project" value="TreeGrafter"/>
</dbReference>
<keyword evidence="10" id="KW-0378">Hydrolase</keyword>
<dbReference type="OrthoDB" id="9803641at2"/>
<keyword evidence="2 6" id="KW-0547">Nucleotide-binding</keyword>
<dbReference type="SUPFAM" id="SSF81923">
    <property type="entry name" value="Double Clp-N motif"/>
    <property type="match status" value="1"/>
</dbReference>
<dbReference type="InterPro" id="IPR041546">
    <property type="entry name" value="ClpA/ClpB_AAA_lid"/>
</dbReference>
<dbReference type="PANTHER" id="PTHR11638:SF18">
    <property type="entry name" value="HEAT SHOCK PROTEIN 104"/>
    <property type="match status" value="1"/>
</dbReference>
<dbReference type="SUPFAM" id="SSF52540">
    <property type="entry name" value="P-loop containing nucleoside triphosphate hydrolases"/>
    <property type="match status" value="2"/>
</dbReference>
<dbReference type="SMART" id="SM01086">
    <property type="entry name" value="ClpB_D2-small"/>
    <property type="match status" value="1"/>
</dbReference>
<protein>
    <submittedName>
        <fullName evidence="10">ATP-dependent Clp protease ATP-binding subunit ClpC</fullName>
    </submittedName>
    <submittedName>
        <fullName evidence="9">Negative regulator of genetic competence ClpC/MecB</fullName>
    </submittedName>
</protein>
<organism evidence="10 12">
    <name type="scientific">Anaerotignum propionicum DSM 1682</name>
    <dbReference type="NCBI Taxonomy" id="991789"/>
    <lineage>
        <taxon>Bacteria</taxon>
        <taxon>Bacillati</taxon>
        <taxon>Bacillota</taxon>
        <taxon>Clostridia</taxon>
        <taxon>Lachnospirales</taxon>
        <taxon>Anaerotignaceae</taxon>
        <taxon>Anaerotignum</taxon>
    </lineage>
</organism>
<evidence type="ECO:0000256" key="5">
    <source>
        <dbReference type="PROSITE-ProRule" id="PRU01251"/>
    </source>
</evidence>
<dbReference type="PROSITE" id="PS00870">
    <property type="entry name" value="CLPAB_1"/>
    <property type="match status" value="1"/>
</dbReference>
<evidence type="ECO:0000256" key="2">
    <source>
        <dbReference type="ARBA" id="ARBA00022741"/>
    </source>
</evidence>
<dbReference type="PROSITE" id="PS50151">
    <property type="entry name" value="UVR"/>
    <property type="match status" value="1"/>
</dbReference>
<reference evidence="10" key="3">
    <citation type="submission" date="2016-11" db="EMBL/GenBank/DDBJ databases">
        <authorList>
            <person name="Varghese N."/>
            <person name="Submissions S."/>
        </authorList>
    </citation>
    <scope>NUCLEOTIDE SEQUENCE</scope>
    <source>
        <strain evidence="10">DSM 1682</strain>
    </source>
</reference>
<dbReference type="InterPro" id="IPR036628">
    <property type="entry name" value="Clp_N_dom_sf"/>
</dbReference>
<dbReference type="FunFam" id="3.40.50.300:FF:000010">
    <property type="entry name" value="Chaperone clpB 1, putative"/>
    <property type="match status" value="1"/>
</dbReference>
<dbReference type="CDD" id="cd00009">
    <property type="entry name" value="AAA"/>
    <property type="match status" value="1"/>
</dbReference>
<gene>
    <name evidence="9" type="primary">clpC</name>
    <name evidence="9" type="ORF">CPRO_13540</name>
    <name evidence="10" type="ORF">SAMN02745151_01166</name>
</gene>
<accession>A0A0X1U7N0</accession>
<dbReference type="CDD" id="cd19499">
    <property type="entry name" value="RecA-like_ClpB_Hsp104-like"/>
    <property type="match status" value="1"/>
</dbReference>
<keyword evidence="4 6" id="KW-0143">Chaperone</keyword>
<keyword evidence="1 5" id="KW-0677">Repeat</keyword>
<dbReference type="EMBL" id="FQUA01000004">
    <property type="protein sequence ID" value="SHE59502.1"/>
    <property type="molecule type" value="Genomic_DNA"/>
</dbReference>
<dbReference type="GO" id="GO:0016887">
    <property type="term" value="F:ATP hydrolysis activity"/>
    <property type="evidence" value="ECO:0007669"/>
    <property type="project" value="InterPro"/>
</dbReference>
<dbReference type="InterPro" id="IPR019489">
    <property type="entry name" value="Clp_ATPase_C"/>
</dbReference>
<evidence type="ECO:0000256" key="6">
    <source>
        <dbReference type="RuleBase" id="RU004432"/>
    </source>
</evidence>
<dbReference type="Proteomes" id="UP000068026">
    <property type="component" value="Chromosome"/>
</dbReference>
<sequence length="815" mass="91149">MEGRYTKKAQEVLARAQEAALKLGNKYVGTEHILLGLTLVQESVAAKALEIQGVTYHQVMDRIVTLNEHNRTFYVPVDYTPRAKRVVEFGLQEAVKMGMGYVGTEHMLISLIREEDNIATKILMDLNVNRQQVYADIMSMLGAGENETSGIRGMNTNGETQEKSPTETLDKFSRNLTEMAKNNKFDPIVGRDLEIERIIQILSRRTKNNPCLVGDPGVGKTAIVEGLAQKIVDGNIPEVLKNKKIISLDLSAVIAGSKYRGEFEDRMKKALAEVRADGNIILFVDEIHTIIGAGAAEGAIDASNILKPSLARGEIQLIGATTLDEYRKYIEKDAAFERRFQPVKVEEPTEQAAIDMLRALRDRYEVHHKVTITDEAVEAAVKLSMRYVTDRFLPDKAIDLIDEAASRLRLKTYGAPLAVKDLQKKLAEMEKEKEESIKTEDFEKACEIKKQQDALRTQLKEAQKDWEQNNDINAHTVTPEEVAEVLSRWTGIPLQSIKEEETARLLALEDTLHERVVGQHEAVKAVARAIRRGRVGLKDPNRPIGSFLFLGPTGVGKTELSKALAQALFGDESAMIRIDMSEYMEKHSVARMVGAPPGYVGYEEGGQLSEKVRRNPYSVVLFDEIEKASPEVFNVLLQVLDDGHITDGQGRKVDFKNTVIIMTSNAGARSIAAPKRMGFTSVETAEQSYEVMKKGVMDEVKNIFKPEFINRIDDIIVFHPLEQEDIVEIVKIMAKTLCKRVEENMDITLTFTDKAIEKIAEVGYDKAYGARPLRRALQTKIEDVFAEEFLSGNFQKGSKVSVGVKTNGFSFRTVK</sequence>
<feature type="domain" description="Clp R" evidence="8">
    <location>
        <begin position="1"/>
        <end position="143"/>
    </location>
</feature>
<dbReference type="InterPro" id="IPR001270">
    <property type="entry name" value="ClpA/B"/>
</dbReference>
<dbReference type="GO" id="GO:0005524">
    <property type="term" value="F:ATP binding"/>
    <property type="evidence" value="ECO:0007669"/>
    <property type="project" value="UniProtKB-KW"/>
</dbReference>
<dbReference type="SMART" id="SM00382">
    <property type="entry name" value="AAA"/>
    <property type="match status" value="2"/>
</dbReference>
<dbReference type="GO" id="GO:0034605">
    <property type="term" value="P:cellular response to heat"/>
    <property type="evidence" value="ECO:0007669"/>
    <property type="project" value="TreeGrafter"/>
</dbReference>
<dbReference type="PANTHER" id="PTHR11638">
    <property type="entry name" value="ATP-DEPENDENT CLP PROTEASE"/>
    <property type="match status" value="1"/>
</dbReference>
<dbReference type="Pfam" id="PF00004">
    <property type="entry name" value="AAA"/>
    <property type="match status" value="1"/>
</dbReference>
<evidence type="ECO:0000259" key="7">
    <source>
        <dbReference type="PROSITE" id="PS50151"/>
    </source>
</evidence>
<dbReference type="KEGG" id="cpro:CPRO_13540"/>
<dbReference type="FunFam" id="3.40.50.300:FF:000025">
    <property type="entry name" value="ATP-dependent Clp protease subunit"/>
    <property type="match status" value="1"/>
</dbReference>
<evidence type="ECO:0000313" key="11">
    <source>
        <dbReference type="Proteomes" id="UP000068026"/>
    </source>
</evidence>
<dbReference type="Gene3D" id="4.10.860.10">
    <property type="entry name" value="UVR domain"/>
    <property type="match status" value="1"/>
</dbReference>
<dbReference type="AlphaFoldDB" id="A0A0X1U7N0"/>
<dbReference type="InterPro" id="IPR028299">
    <property type="entry name" value="ClpA/B_CS2"/>
</dbReference>
<dbReference type="Gene3D" id="1.10.8.60">
    <property type="match status" value="2"/>
</dbReference>
<dbReference type="Pfam" id="PF02861">
    <property type="entry name" value="Clp_N"/>
    <property type="match status" value="1"/>
</dbReference>
<keyword evidence="10" id="KW-0645">Protease</keyword>
<feature type="domain" description="UVR" evidence="7">
    <location>
        <begin position="423"/>
        <end position="458"/>
    </location>
</feature>
<comment type="similarity">
    <text evidence="6">Belongs to the ClpA/ClpB family.</text>
</comment>
<dbReference type="Proteomes" id="UP000184204">
    <property type="component" value="Unassembled WGS sequence"/>
</dbReference>
<dbReference type="GO" id="GO:0008233">
    <property type="term" value="F:peptidase activity"/>
    <property type="evidence" value="ECO:0007669"/>
    <property type="project" value="UniProtKB-KW"/>
</dbReference>